<feature type="active site" evidence="5 6">
    <location>
        <position position="165"/>
    </location>
</feature>
<dbReference type="GO" id="GO:0000156">
    <property type="term" value="F:phosphorelay response regulator activity"/>
    <property type="evidence" value="ECO:0007669"/>
    <property type="project" value="InterPro"/>
</dbReference>
<dbReference type="InterPro" id="IPR008248">
    <property type="entry name" value="CheB-like"/>
</dbReference>
<evidence type="ECO:0000256" key="7">
    <source>
        <dbReference type="PROSITE-ProRule" id="PRU00169"/>
    </source>
</evidence>
<comment type="function">
    <text evidence="5">Involved in chemotaxis. Part of a chemotaxis signal transduction system that modulates chemotaxis in response to various stimuli. Catalyzes the demethylation of specific methylglutamate residues introduced into the chemoreceptors (methyl-accepting chemotaxis proteins or MCP) by CheR. Also mediates the irreversible deamidation of specific glutamine residues to glutamic acid.</text>
</comment>
<reference evidence="10 11" key="1">
    <citation type="submission" date="2019-11" db="EMBL/GenBank/DDBJ databases">
        <title>Genome sequences of 17 halophilic strains isolated from different environments.</title>
        <authorList>
            <person name="Furrow R.E."/>
        </authorList>
    </citation>
    <scope>NUCLEOTIDE SEQUENCE [LARGE SCALE GENOMIC DNA]</scope>
    <source>
        <strain evidence="10 11">22511_23_Filter</strain>
    </source>
</reference>
<comment type="catalytic activity">
    <reaction evidence="4 5">
        <text>[protein]-L-glutamate 5-O-methyl ester + H2O = L-glutamyl-[protein] + methanol + H(+)</text>
        <dbReference type="Rhea" id="RHEA:23236"/>
        <dbReference type="Rhea" id="RHEA-COMP:10208"/>
        <dbReference type="Rhea" id="RHEA-COMP:10311"/>
        <dbReference type="ChEBI" id="CHEBI:15377"/>
        <dbReference type="ChEBI" id="CHEBI:15378"/>
        <dbReference type="ChEBI" id="CHEBI:17790"/>
        <dbReference type="ChEBI" id="CHEBI:29973"/>
        <dbReference type="ChEBI" id="CHEBI:82795"/>
        <dbReference type="EC" id="3.1.1.61"/>
    </reaction>
</comment>
<evidence type="ECO:0000259" key="9">
    <source>
        <dbReference type="PROSITE" id="PS50122"/>
    </source>
</evidence>
<dbReference type="InterPro" id="IPR011006">
    <property type="entry name" value="CheY-like_superfamily"/>
</dbReference>
<dbReference type="CDD" id="cd17541">
    <property type="entry name" value="REC_CheB-like"/>
    <property type="match status" value="1"/>
</dbReference>
<comment type="caution">
    <text evidence="10">The sequence shown here is derived from an EMBL/GenBank/DDBJ whole genome shotgun (WGS) entry which is preliminary data.</text>
</comment>
<keyword evidence="1 5" id="KW-0963">Cytoplasm</keyword>
<dbReference type="SUPFAM" id="SSF52172">
    <property type="entry name" value="CheY-like"/>
    <property type="match status" value="1"/>
</dbReference>
<dbReference type="HAMAP" id="MF_00099">
    <property type="entry name" value="CheB_chemtxs"/>
    <property type="match status" value="1"/>
</dbReference>
<dbReference type="SUPFAM" id="SSF52738">
    <property type="entry name" value="Methylesterase CheB, C-terminal domain"/>
    <property type="match status" value="1"/>
</dbReference>
<comment type="PTM">
    <text evidence="5">Phosphorylated by CheA. Phosphorylation of the N-terminal regulatory domain activates the methylesterase activity.</text>
</comment>
<dbReference type="GO" id="GO:0005737">
    <property type="term" value="C:cytoplasm"/>
    <property type="evidence" value="ECO:0007669"/>
    <property type="project" value="UniProtKB-SubCell"/>
</dbReference>
<organism evidence="10 11">
    <name type="scientific">Halobacillus litoralis</name>
    <dbReference type="NCBI Taxonomy" id="45668"/>
    <lineage>
        <taxon>Bacteria</taxon>
        <taxon>Bacillati</taxon>
        <taxon>Bacillota</taxon>
        <taxon>Bacilli</taxon>
        <taxon>Bacillales</taxon>
        <taxon>Bacillaceae</taxon>
        <taxon>Halobacillus</taxon>
    </lineage>
</organism>
<dbReference type="InterPro" id="IPR000673">
    <property type="entry name" value="Sig_transdc_resp-reg_Me-estase"/>
</dbReference>
<dbReference type="NCBIfam" id="NF009206">
    <property type="entry name" value="PRK12555.1"/>
    <property type="match status" value="1"/>
</dbReference>
<dbReference type="AlphaFoldDB" id="A0A845DNM0"/>
<dbReference type="Pfam" id="PF01339">
    <property type="entry name" value="CheB_methylest"/>
    <property type="match status" value="1"/>
</dbReference>
<dbReference type="RefSeq" id="WP_160835623.1">
    <property type="nucleotide sequence ID" value="NZ_WMET01000001.1"/>
</dbReference>
<sequence length="354" mass="38322">MKEIKVLIVDDSAFMRRVLSDMLQQDQRLTVVGAARNGRDCLRKLKQVQPDVITMDVEMPVMDGLSTLERIMEENPLPVVMVSSLTKDGTESTLKAMELGAVDFIPKPSGAVSLDMTRVEAEIVRKVKGAAEADTGVLARRHTPVYPRMPVFQKGTKRVIAVGTSTGGPRALKEVLATLPEKLPAPLVIVQHMPPGFTKALADRLDKLSSIKVKEGAHEEELKNGVAYIAPGGTHMTVVQKGERLYLHLNDQPPVSGHRPSVNTLFQSLAAVRGWMVTAVVMTGMGTDGLEGMIQLRSSCPTYTIAESAQSCVVYGMPKAVVKSGMADEVTGVTNISAAIVRALQNQEGVEEWK</sequence>
<dbReference type="GO" id="GO:0006935">
    <property type="term" value="P:chemotaxis"/>
    <property type="evidence" value="ECO:0007669"/>
    <property type="project" value="UniProtKB-UniRule"/>
</dbReference>
<dbReference type="Pfam" id="PF00072">
    <property type="entry name" value="Response_reg"/>
    <property type="match status" value="1"/>
</dbReference>
<comment type="catalytic activity">
    <reaction evidence="5">
        <text>L-glutaminyl-[protein] + H2O = L-glutamyl-[protein] + NH4(+)</text>
        <dbReference type="Rhea" id="RHEA:16441"/>
        <dbReference type="Rhea" id="RHEA-COMP:10207"/>
        <dbReference type="Rhea" id="RHEA-COMP:10208"/>
        <dbReference type="ChEBI" id="CHEBI:15377"/>
        <dbReference type="ChEBI" id="CHEBI:28938"/>
        <dbReference type="ChEBI" id="CHEBI:29973"/>
        <dbReference type="ChEBI" id="CHEBI:30011"/>
        <dbReference type="EC" id="3.5.1.44"/>
    </reaction>
</comment>
<evidence type="ECO:0000256" key="6">
    <source>
        <dbReference type="PROSITE-ProRule" id="PRU00050"/>
    </source>
</evidence>
<comment type="subcellular location">
    <subcellularLocation>
        <location evidence="5">Cytoplasm</location>
    </subcellularLocation>
</comment>
<dbReference type="PANTHER" id="PTHR42872">
    <property type="entry name" value="PROTEIN-GLUTAMATE METHYLESTERASE/PROTEIN-GLUTAMINE GLUTAMINASE"/>
    <property type="match status" value="1"/>
</dbReference>
<name>A0A845DNM0_9BACI</name>
<feature type="active site" evidence="5 6">
    <location>
        <position position="288"/>
    </location>
</feature>
<evidence type="ECO:0000256" key="1">
    <source>
        <dbReference type="ARBA" id="ARBA00022490"/>
    </source>
</evidence>
<feature type="modified residue" description="4-aspartylphosphate" evidence="5 7">
    <location>
        <position position="56"/>
    </location>
</feature>
<dbReference type="Gene3D" id="3.40.50.2300">
    <property type="match status" value="1"/>
</dbReference>
<dbReference type="EC" id="3.5.1.44" evidence="5"/>
<evidence type="ECO:0000256" key="4">
    <source>
        <dbReference type="ARBA" id="ARBA00048267"/>
    </source>
</evidence>
<evidence type="ECO:0000313" key="11">
    <source>
        <dbReference type="Proteomes" id="UP000460949"/>
    </source>
</evidence>
<dbReference type="NCBIfam" id="NF001965">
    <property type="entry name" value="PRK00742.1"/>
    <property type="match status" value="1"/>
</dbReference>
<proteinExistence type="inferred from homology"/>
<protein>
    <recommendedName>
        <fullName evidence="5">Protein-glutamate methylesterase/protein-glutamine glutaminase</fullName>
        <ecNumber evidence="5">3.1.1.61</ecNumber>
        <ecNumber evidence="5">3.5.1.44</ecNumber>
    </recommendedName>
</protein>
<accession>A0A845DNM0</accession>
<dbReference type="InterPro" id="IPR035909">
    <property type="entry name" value="CheB_C"/>
</dbReference>
<dbReference type="GO" id="GO:0008168">
    <property type="term" value="F:methyltransferase activity"/>
    <property type="evidence" value="ECO:0007669"/>
    <property type="project" value="UniProtKB-KW"/>
</dbReference>
<dbReference type="PANTHER" id="PTHR42872:SF6">
    <property type="entry name" value="PROTEIN-GLUTAMATE METHYLESTERASE_PROTEIN-GLUTAMINE GLUTAMINASE"/>
    <property type="match status" value="1"/>
</dbReference>
<dbReference type="PROSITE" id="PS50122">
    <property type="entry name" value="CHEB"/>
    <property type="match status" value="1"/>
</dbReference>
<feature type="domain" description="Response regulatory" evidence="8">
    <location>
        <begin position="5"/>
        <end position="122"/>
    </location>
</feature>
<keyword evidence="10" id="KW-0808">Transferase</keyword>
<dbReference type="GO" id="GO:0032259">
    <property type="term" value="P:methylation"/>
    <property type="evidence" value="ECO:0007669"/>
    <property type="project" value="UniProtKB-KW"/>
</dbReference>
<dbReference type="InterPro" id="IPR001789">
    <property type="entry name" value="Sig_transdc_resp-reg_receiver"/>
</dbReference>
<dbReference type="GO" id="GO:0008984">
    <property type="term" value="F:protein-glutamate methylesterase activity"/>
    <property type="evidence" value="ECO:0007669"/>
    <property type="project" value="UniProtKB-UniRule"/>
</dbReference>
<evidence type="ECO:0000256" key="5">
    <source>
        <dbReference type="HAMAP-Rule" id="MF_00099"/>
    </source>
</evidence>
<keyword evidence="5 7" id="KW-0597">Phosphoprotein</keyword>
<dbReference type="GO" id="GO:0050568">
    <property type="term" value="F:protein-glutamine glutaminase activity"/>
    <property type="evidence" value="ECO:0007669"/>
    <property type="project" value="UniProtKB-UniRule"/>
</dbReference>
<dbReference type="EMBL" id="WMET01000001">
    <property type="protein sequence ID" value="MYL19211.1"/>
    <property type="molecule type" value="Genomic_DNA"/>
</dbReference>
<dbReference type="PIRSF" id="PIRSF000876">
    <property type="entry name" value="RR_chemtxs_CheB"/>
    <property type="match status" value="1"/>
</dbReference>
<evidence type="ECO:0000313" key="10">
    <source>
        <dbReference type="EMBL" id="MYL19211.1"/>
    </source>
</evidence>
<dbReference type="CDD" id="cd16432">
    <property type="entry name" value="CheB_Rec"/>
    <property type="match status" value="1"/>
</dbReference>
<keyword evidence="2 5" id="KW-0145">Chemotaxis</keyword>
<feature type="active site" evidence="5 6">
    <location>
        <position position="192"/>
    </location>
</feature>
<evidence type="ECO:0000259" key="8">
    <source>
        <dbReference type="PROSITE" id="PS50110"/>
    </source>
</evidence>
<evidence type="ECO:0000256" key="3">
    <source>
        <dbReference type="ARBA" id="ARBA00022801"/>
    </source>
</evidence>
<comment type="domain">
    <text evidence="5">Contains a C-terminal catalytic domain, and an N-terminal region which modulates catalytic activity.</text>
</comment>
<dbReference type="SMART" id="SM00448">
    <property type="entry name" value="REC"/>
    <property type="match status" value="1"/>
</dbReference>
<gene>
    <name evidence="5 10" type="primary">cheB</name>
    <name evidence="10" type="ORF">GLW04_04865</name>
</gene>
<dbReference type="Proteomes" id="UP000460949">
    <property type="component" value="Unassembled WGS sequence"/>
</dbReference>
<feature type="domain" description="CheB-type methylesterase" evidence="9">
    <location>
        <begin position="153"/>
        <end position="347"/>
    </location>
</feature>
<comment type="similarity">
    <text evidence="5">Belongs to the CheB family.</text>
</comment>
<evidence type="ECO:0000256" key="2">
    <source>
        <dbReference type="ARBA" id="ARBA00022500"/>
    </source>
</evidence>
<dbReference type="Gene3D" id="3.40.50.180">
    <property type="entry name" value="Methylesterase CheB, C-terminal domain"/>
    <property type="match status" value="1"/>
</dbReference>
<dbReference type="EC" id="3.1.1.61" evidence="5"/>
<keyword evidence="10" id="KW-0489">Methyltransferase</keyword>
<keyword evidence="3 5" id="KW-0378">Hydrolase</keyword>
<dbReference type="PROSITE" id="PS50110">
    <property type="entry name" value="RESPONSE_REGULATORY"/>
    <property type="match status" value="1"/>
</dbReference>